<reference evidence="1" key="2">
    <citation type="submission" date="2021-04" db="EMBL/GenBank/DDBJ databases">
        <authorList>
            <person name="Gilroy R."/>
        </authorList>
    </citation>
    <scope>NUCLEOTIDE SEQUENCE</scope>
    <source>
        <strain evidence="1">ChiGjej6B6-1540</strain>
    </source>
</reference>
<evidence type="ECO:0000313" key="2">
    <source>
        <dbReference type="Proteomes" id="UP000824192"/>
    </source>
</evidence>
<reference evidence="1" key="1">
    <citation type="journal article" date="2021" name="PeerJ">
        <title>Extensive microbial diversity within the chicken gut microbiome revealed by metagenomics and culture.</title>
        <authorList>
            <person name="Gilroy R."/>
            <person name="Ravi A."/>
            <person name="Getino M."/>
            <person name="Pursley I."/>
            <person name="Horton D.L."/>
            <person name="Alikhan N.F."/>
            <person name="Baker D."/>
            <person name="Gharbi K."/>
            <person name="Hall N."/>
            <person name="Watson M."/>
            <person name="Adriaenssens E.M."/>
            <person name="Foster-Nyarko E."/>
            <person name="Jarju S."/>
            <person name="Secka A."/>
            <person name="Antonio M."/>
            <person name="Oren A."/>
            <person name="Chaudhuri R.R."/>
            <person name="La Ragione R."/>
            <person name="Hildebrand F."/>
            <person name="Pallen M.J."/>
        </authorList>
    </citation>
    <scope>NUCLEOTIDE SEQUENCE</scope>
    <source>
        <strain evidence="1">ChiGjej6B6-1540</strain>
    </source>
</reference>
<dbReference type="Proteomes" id="UP000824192">
    <property type="component" value="Unassembled WGS sequence"/>
</dbReference>
<name>A0A9D1RV59_9FIRM</name>
<dbReference type="AlphaFoldDB" id="A0A9D1RV59"/>
<protein>
    <submittedName>
        <fullName evidence="1">Uncharacterized protein</fullName>
    </submittedName>
</protein>
<comment type="caution">
    <text evidence="1">The sequence shown here is derived from an EMBL/GenBank/DDBJ whole genome shotgun (WGS) entry which is preliminary data.</text>
</comment>
<proteinExistence type="predicted"/>
<sequence>MAFYVGEAEGVPHGRGERMVGWLVPGEGLWRTAAEERDLMGVRVLAAQVPRQGKTPGSWRKAARRLRREGCRRVLTPPALPHWELLREEGLSPVPAGTMSAALAAPLILHLLEARGCPAERASVVLRGQRVDQALFQAAMELCPRVRRLAVWAGEEGEELARDLHRLWGLPVVTPGAGWKADVTAEFAKPTQPADLILWGERPVLSGLTLGRKGGLPPDVDGLSLLALLWETHRVKTEDIEIFPSSKVQMT</sequence>
<dbReference type="EMBL" id="DXGA01000147">
    <property type="protein sequence ID" value="HIW94254.1"/>
    <property type="molecule type" value="Genomic_DNA"/>
</dbReference>
<accession>A0A9D1RV59</accession>
<evidence type="ECO:0000313" key="1">
    <source>
        <dbReference type="EMBL" id="HIW94254.1"/>
    </source>
</evidence>
<organism evidence="1 2">
    <name type="scientific">Candidatus Flavonifractor merdipullorum</name>
    <dbReference type="NCBI Taxonomy" id="2838590"/>
    <lineage>
        <taxon>Bacteria</taxon>
        <taxon>Bacillati</taxon>
        <taxon>Bacillota</taxon>
        <taxon>Clostridia</taxon>
        <taxon>Eubacteriales</taxon>
        <taxon>Oscillospiraceae</taxon>
        <taxon>Flavonifractor</taxon>
    </lineage>
</organism>
<gene>
    <name evidence="1" type="ORF">H9868_06910</name>
</gene>